<evidence type="ECO:0000256" key="9">
    <source>
        <dbReference type="SAM" id="MobiDB-lite"/>
    </source>
</evidence>
<feature type="domain" description="Frizzled/Smoothened 7TM" evidence="12">
    <location>
        <begin position="458"/>
        <end position="494"/>
    </location>
</feature>
<organism evidence="13 14">
    <name type="scientific">Diaphorina citri</name>
    <name type="common">Asian citrus psyllid</name>
    <dbReference type="NCBI Taxonomy" id="121845"/>
    <lineage>
        <taxon>Eukaryota</taxon>
        <taxon>Metazoa</taxon>
        <taxon>Ecdysozoa</taxon>
        <taxon>Arthropoda</taxon>
        <taxon>Hexapoda</taxon>
        <taxon>Insecta</taxon>
        <taxon>Pterygota</taxon>
        <taxon>Neoptera</taxon>
        <taxon>Paraneoptera</taxon>
        <taxon>Hemiptera</taxon>
        <taxon>Sternorrhyncha</taxon>
        <taxon>Psylloidea</taxon>
        <taxon>Psyllidae</taxon>
        <taxon>Diaphorininae</taxon>
        <taxon>Diaphorina</taxon>
    </lineage>
</organism>
<gene>
    <name evidence="14" type="primary">LOC103519944</name>
</gene>
<dbReference type="Pfam" id="PF01534">
    <property type="entry name" value="Frizzled"/>
    <property type="match status" value="1"/>
</dbReference>
<evidence type="ECO:0000256" key="8">
    <source>
        <dbReference type="ARBA" id="ARBA00048666"/>
    </source>
</evidence>
<dbReference type="InterPro" id="IPR020845">
    <property type="entry name" value="AMP-binding_CS"/>
</dbReference>
<keyword evidence="10" id="KW-1133">Transmembrane helix</keyword>
<dbReference type="GO" id="GO:0007166">
    <property type="term" value="P:cell surface receptor signaling pathway"/>
    <property type="evidence" value="ECO:0007669"/>
    <property type="project" value="InterPro"/>
</dbReference>
<evidence type="ECO:0000313" key="13">
    <source>
        <dbReference type="Proteomes" id="UP000079169"/>
    </source>
</evidence>
<dbReference type="Gene3D" id="3.40.50.980">
    <property type="match status" value="2"/>
</dbReference>
<comment type="catalytic activity">
    <reaction evidence="6">
        <text>a very long-chain fatty acid + ATP + CoA = a very long-chain fatty acyl-CoA + AMP + diphosphate</text>
        <dbReference type="Rhea" id="RHEA:54536"/>
        <dbReference type="ChEBI" id="CHEBI:30616"/>
        <dbReference type="ChEBI" id="CHEBI:33019"/>
        <dbReference type="ChEBI" id="CHEBI:57287"/>
        <dbReference type="ChEBI" id="CHEBI:58950"/>
        <dbReference type="ChEBI" id="CHEBI:138261"/>
        <dbReference type="ChEBI" id="CHEBI:456215"/>
    </reaction>
    <physiologicalReaction direction="left-to-right" evidence="6">
        <dbReference type="Rhea" id="RHEA:54537"/>
    </physiologicalReaction>
</comment>
<dbReference type="InterPro" id="IPR000873">
    <property type="entry name" value="AMP-dep_synth/lig_dom"/>
</dbReference>
<name>A0A3Q0JF49_DIACI</name>
<keyword evidence="3" id="KW-0547">Nucleotide-binding</keyword>
<dbReference type="InterPro" id="IPR000539">
    <property type="entry name" value="Frizzled/Smoothened_7TM"/>
</dbReference>
<dbReference type="PANTHER" id="PTHR43107">
    <property type="entry name" value="LONG-CHAIN FATTY ACID TRANSPORT PROTEIN"/>
    <property type="match status" value="1"/>
</dbReference>
<dbReference type="GO" id="GO:0005789">
    <property type="term" value="C:endoplasmic reticulum membrane"/>
    <property type="evidence" value="ECO:0007669"/>
    <property type="project" value="TreeGrafter"/>
</dbReference>
<evidence type="ECO:0000259" key="11">
    <source>
        <dbReference type="Pfam" id="PF00501"/>
    </source>
</evidence>
<dbReference type="Proteomes" id="UP000079169">
    <property type="component" value="Unplaced"/>
</dbReference>
<keyword evidence="10" id="KW-0812">Transmembrane</keyword>
<feature type="transmembrane region" description="Helical" evidence="10">
    <location>
        <begin position="80"/>
        <end position="106"/>
    </location>
</feature>
<dbReference type="SUPFAM" id="SSF56801">
    <property type="entry name" value="Acetyl-CoA synthetase-like"/>
    <property type="match status" value="1"/>
</dbReference>
<accession>A0A3Q0JF49</accession>
<comment type="catalytic activity">
    <reaction evidence="8">
        <text>tetracosanoate + ATP + CoA = tetracosanoyl-CoA + AMP + diphosphate</text>
        <dbReference type="Rhea" id="RHEA:33639"/>
        <dbReference type="ChEBI" id="CHEBI:30616"/>
        <dbReference type="ChEBI" id="CHEBI:31014"/>
        <dbReference type="ChEBI" id="CHEBI:33019"/>
        <dbReference type="ChEBI" id="CHEBI:57287"/>
        <dbReference type="ChEBI" id="CHEBI:65052"/>
        <dbReference type="ChEBI" id="CHEBI:456215"/>
    </reaction>
    <physiologicalReaction direction="left-to-right" evidence="8">
        <dbReference type="Rhea" id="RHEA:33640"/>
    </physiologicalReaction>
</comment>
<dbReference type="GO" id="GO:0044539">
    <property type="term" value="P:long-chain fatty acid import into cell"/>
    <property type="evidence" value="ECO:0007669"/>
    <property type="project" value="TreeGrafter"/>
</dbReference>
<dbReference type="GeneID" id="103519944"/>
<dbReference type="GO" id="GO:0005886">
    <property type="term" value="C:plasma membrane"/>
    <property type="evidence" value="ECO:0007669"/>
    <property type="project" value="TreeGrafter"/>
</dbReference>
<evidence type="ECO:0000259" key="12">
    <source>
        <dbReference type="Pfam" id="PF01534"/>
    </source>
</evidence>
<reference evidence="14" key="1">
    <citation type="submission" date="2025-08" db="UniProtKB">
        <authorList>
            <consortium name="RefSeq"/>
        </authorList>
    </citation>
    <scope>IDENTIFICATION</scope>
</reference>
<proteinExistence type="inferred from homology"/>
<evidence type="ECO:0000256" key="10">
    <source>
        <dbReference type="SAM" id="Phobius"/>
    </source>
</evidence>
<evidence type="ECO:0000313" key="14">
    <source>
        <dbReference type="RefSeq" id="XP_026687034.1"/>
    </source>
</evidence>
<dbReference type="GO" id="GO:0005524">
    <property type="term" value="F:ATP binding"/>
    <property type="evidence" value="ECO:0007669"/>
    <property type="project" value="UniProtKB-KW"/>
</dbReference>
<dbReference type="PROSITE" id="PS00455">
    <property type="entry name" value="AMP_BINDING"/>
    <property type="match status" value="1"/>
</dbReference>
<keyword evidence="2" id="KW-0436">Ligase</keyword>
<keyword evidence="13" id="KW-1185">Reference proteome</keyword>
<keyword evidence="5" id="KW-0675">Receptor</keyword>
<keyword evidence="4" id="KW-0067">ATP-binding</keyword>
<evidence type="ECO:0000256" key="5">
    <source>
        <dbReference type="ARBA" id="ARBA00023170"/>
    </source>
</evidence>
<sequence length="613" mass="68579">MKPTCDDFVPPTTDKTDVELGFPKVTKPKHDSSTLNDKPPKKVKKSVIRKLLKFGLKVFLVLSLLLLFSAMIWLSFGWMFLVQLALVAFVAYLVAGGGYQFLILLFRTAPRDLMALQRYLRFLWAARRVAQKDLTIADIFREHAVRSPNKVIFMFENTEWTAQQVEAYSNRVANFFLAQGLKKGDSVALMLENRPEFVCLWLGLSKLGVITALINHNLRQNSLLHCINIAGVSAFIYGAELTDAVQEISTSLGSNVKLFSWSPDTDSSSSPVPRSQALSPLLSEVPTSPPSLSYRVGVQDKLIYIYTSGTTGLPKAAVISNHRYYFLGGAIAYQIGFRTKDRFYTPLPLYHTAGGAMCIGQALIFGCCVVIRKKFSASNYFSDVCKYKCTVGQYIGEMCRYLLSTPEKPEDKAHNVRLMFGNGLRPQIWSEFVDRFRIAQIGEFYGATEGKSFQWIPTGHEAIEANSQYFHVAAWAVPAIKTITILAMGKVEGHKSRHSNLLPTTTFAKSSVPGYEGRAGMAAILDINKSLDVSAVSEGIKKALPSYARPLFIRCLREVEMTGTYKLKKLDLQKEGFDPNVIQDRLYYLSSKGVYEELTPEVYKDLVQGNIRL</sequence>
<keyword evidence="10" id="KW-0472">Membrane</keyword>
<comment type="similarity">
    <text evidence="1">Belongs to the ATP-dependent AMP-binding enzyme family.</text>
</comment>
<dbReference type="PaxDb" id="121845-A0A3Q0JF49"/>
<evidence type="ECO:0000256" key="6">
    <source>
        <dbReference type="ARBA" id="ARBA00036527"/>
    </source>
</evidence>
<dbReference type="RefSeq" id="XP_026687034.1">
    <property type="nucleotide sequence ID" value="XM_026831233.1"/>
</dbReference>
<evidence type="ECO:0000256" key="2">
    <source>
        <dbReference type="ARBA" id="ARBA00022598"/>
    </source>
</evidence>
<evidence type="ECO:0000256" key="4">
    <source>
        <dbReference type="ARBA" id="ARBA00022840"/>
    </source>
</evidence>
<feature type="region of interest" description="Disordered" evidence="9">
    <location>
        <begin position="1"/>
        <end position="40"/>
    </location>
</feature>
<dbReference type="PANTHER" id="PTHR43107:SF15">
    <property type="entry name" value="FATTY ACID TRANSPORT PROTEIN 3, ISOFORM A"/>
    <property type="match status" value="1"/>
</dbReference>
<evidence type="ECO:0000256" key="7">
    <source>
        <dbReference type="ARBA" id="ARBA00041297"/>
    </source>
</evidence>
<dbReference type="AlphaFoldDB" id="A0A3Q0JF49"/>
<dbReference type="STRING" id="121845.A0A3Q0JF49"/>
<dbReference type="Gene3D" id="1.20.1070.10">
    <property type="entry name" value="Rhodopsin 7-helix transmembrane proteins"/>
    <property type="match status" value="1"/>
</dbReference>
<dbReference type="KEGG" id="dci:103519944"/>
<feature type="domain" description="AMP-dependent synthetase/ligase" evidence="11">
    <location>
        <begin position="140"/>
        <end position="453"/>
    </location>
</feature>
<evidence type="ECO:0000256" key="1">
    <source>
        <dbReference type="ARBA" id="ARBA00006432"/>
    </source>
</evidence>
<dbReference type="GO" id="GO:0004467">
    <property type="term" value="F:long-chain fatty acid-CoA ligase activity"/>
    <property type="evidence" value="ECO:0007669"/>
    <property type="project" value="TreeGrafter"/>
</dbReference>
<evidence type="ECO:0000256" key="3">
    <source>
        <dbReference type="ARBA" id="ARBA00022741"/>
    </source>
</evidence>
<feature type="transmembrane region" description="Helical" evidence="10">
    <location>
        <begin position="349"/>
        <end position="371"/>
    </location>
</feature>
<dbReference type="Pfam" id="PF00501">
    <property type="entry name" value="AMP-binding"/>
    <property type="match status" value="1"/>
</dbReference>
<feature type="transmembrane region" description="Helical" evidence="10">
    <location>
        <begin position="54"/>
        <end position="74"/>
    </location>
</feature>
<protein>
    <recommendedName>
        <fullName evidence="7">Long-chain-fatty-acid--CoA ligase</fullName>
    </recommendedName>
</protein>
<dbReference type="GO" id="GO:0005324">
    <property type="term" value="F:long-chain fatty acid transmembrane transporter activity"/>
    <property type="evidence" value="ECO:0007669"/>
    <property type="project" value="TreeGrafter"/>
</dbReference>